<feature type="modified residue" description="4-aspartylphosphate" evidence="5">
    <location>
        <position position="60"/>
    </location>
</feature>
<dbReference type="AlphaFoldDB" id="A0A139BR29"/>
<protein>
    <submittedName>
        <fullName evidence="7">Diguanylate cyclase/phosphodiesterase (GGDEF &amp; EAL domains) with PAS/PAC sensor(S)</fullName>
    </submittedName>
</protein>
<dbReference type="InterPro" id="IPR001789">
    <property type="entry name" value="Sig_transdc_resp-reg_receiver"/>
</dbReference>
<dbReference type="PANTHER" id="PTHR44591:SF14">
    <property type="entry name" value="PROTEIN PILG"/>
    <property type="match status" value="1"/>
</dbReference>
<reference evidence="7 8" key="1">
    <citation type="submission" date="2016-02" db="EMBL/GenBank/DDBJ databases">
        <authorList>
            <person name="Wen L."/>
            <person name="He K."/>
            <person name="Yang H."/>
        </authorList>
    </citation>
    <scope>NUCLEOTIDE SEQUENCE [LARGE SCALE GENOMIC DNA]</scope>
    <source>
        <strain evidence="7">ShG14-8</strain>
    </source>
</reference>
<evidence type="ECO:0000256" key="3">
    <source>
        <dbReference type="ARBA" id="ARBA00022777"/>
    </source>
</evidence>
<dbReference type="SUPFAM" id="SSF55781">
    <property type="entry name" value="GAF domain-like"/>
    <property type="match status" value="2"/>
</dbReference>
<sequence length="605" mass="67760">MKSKKNNSSLDILVAEDSRTQADLLSFLLEQNGYRVTVAANGRLALEAAQAQKPTLIISDIVMPEMDGYELCKAIKSDEKLKDTPVILVTTLSDPQDVIRGLECGADNFIRKPYDERYLLLRINYLLMNLDMRKEYKMQVGVQINLGGQKYFINSERQQILDLLISTYEQAVHINTELKLRETELEHSNLVLNGLHNIAAGLNHAMTEREVAETTLERALELPKIQAGWISLWEKDSGFRLIAARNLPPALLREGAMDGLCDCRRRFLAGDLDHVTNTMECERLKAAKGVTHGLCCHASVPLWADDRAIGIMNLIGTEHGLFDEAELKLLYGVGNQVAVALERARLYEHLGQLVEERTANLAAEIEERKRAEVGVIRLNRIYAVLSGINTTIVRVREEAELFREACRIAVEQGRFIFAWIGKLDADSQQVTPVAQAGRDDGYLAQINLTSRGDMPGNCALTAQALTEAKPVICNDIASDERMAAFRSEALKRGYRSVVVLPLMLESNPFGVFVLYAAETGVFDDEEMKLLVEMSGDISYALETFRLEALRNLAESKLAEQVEELRRWHDATLGREMRTIELKREVNELLGQAGQPPRYSSAEGNE</sequence>
<dbReference type="SMART" id="SM00448">
    <property type="entry name" value="REC"/>
    <property type="match status" value="1"/>
</dbReference>
<dbReference type="SMART" id="SM00065">
    <property type="entry name" value="GAF"/>
    <property type="match status" value="2"/>
</dbReference>
<evidence type="ECO:0000256" key="4">
    <source>
        <dbReference type="ARBA" id="ARBA00023012"/>
    </source>
</evidence>
<evidence type="ECO:0000256" key="2">
    <source>
        <dbReference type="ARBA" id="ARBA00022679"/>
    </source>
</evidence>
<evidence type="ECO:0000256" key="1">
    <source>
        <dbReference type="ARBA" id="ARBA00022553"/>
    </source>
</evidence>
<evidence type="ECO:0000313" key="7">
    <source>
        <dbReference type="EMBL" id="KXS31155.1"/>
    </source>
</evidence>
<keyword evidence="1 5" id="KW-0597">Phosphoprotein</keyword>
<dbReference type="PATRIC" id="fig|1796491.3.peg.2972"/>
<dbReference type="Gene3D" id="3.40.50.2300">
    <property type="match status" value="1"/>
</dbReference>
<evidence type="ECO:0000259" key="6">
    <source>
        <dbReference type="PROSITE" id="PS50110"/>
    </source>
</evidence>
<dbReference type="PROSITE" id="PS50110">
    <property type="entry name" value="RESPONSE_REGULATORY"/>
    <property type="match status" value="1"/>
</dbReference>
<dbReference type="Pfam" id="PF00072">
    <property type="entry name" value="Response_reg"/>
    <property type="match status" value="1"/>
</dbReference>
<dbReference type="Proteomes" id="UP000070578">
    <property type="component" value="Unassembled WGS sequence"/>
</dbReference>
<dbReference type="Gene3D" id="3.30.450.40">
    <property type="match status" value="2"/>
</dbReference>
<reference evidence="7 8" key="2">
    <citation type="submission" date="2016-03" db="EMBL/GenBank/DDBJ databases">
        <title>New uncultured bacterium of the family Gallionellaceae from acid mine drainage: description and reconstruction of genome based on metagenomic analysis of microbial community.</title>
        <authorList>
            <person name="Kadnikov V."/>
            <person name="Ivasenko D."/>
            <person name="Beletsky A."/>
            <person name="Mardanov A."/>
            <person name="Danilova E."/>
            <person name="Pimenov N."/>
            <person name="Karnachuk O."/>
            <person name="Ravin N."/>
        </authorList>
    </citation>
    <scope>NUCLEOTIDE SEQUENCE [LARGE SCALE GENOMIC DNA]</scope>
    <source>
        <strain evidence="7">ShG14-8</strain>
    </source>
</reference>
<dbReference type="Pfam" id="PF13185">
    <property type="entry name" value="GAF_2"/>
    <property type="match status" value="2"/>
</dbReference>
<name>A0A139BR29_9PROT</name>
<dbReference type="GO" id="GO:0016301">
    <property type="term" value="F:kinase activity"/>
    <property type="evidence" value="ECO:0007669"/>
    <property type="project" value="UniProtKB-KW"/>
</dbReference>
<proteinExistence type="predicted"/>
<dbReference type="SUPFAM" id="SSF52172">
    <property type="entry name" value="CheY-like"/>
    <property type="match status" value="1"/>
</dbReference>
<evidence type="ECO:0000313" key="8">
    <source>
        <dbReference type="Proteomes" id="UP000070578"/>
    </source>
</evidence>
<dbReference type="PANTHER" id="PTHR44591">
    <property type="entry name" value="STRESS RESPONSE REGULATOR PROTEIN 1"/>
    <property type="match status" value="1"/>
</dbReference>
<keyword evidence="3" id="KW-0418">Kinase</keyword>
<keyword evidence="2" id="KW-0808">Transferase</keyword>
<keyword evidence="4" id="KW-0902">Two-component regulatory system</keyword>
<organism evidence="7 8">
    <name type="scientific">Candidatus Gallionella acididurans</name>
    <dbReference type="NCBI Taxonomy" id="1796491"/>
    <lineage>
        <taxon>Bacteria</taxon>
        <taxon>Pseudomonadati</taxon>
        <taxon>Pseudomonadota</taxon>
        <taxon>Betaproteobacteria</taxon>
        <taxon>Nitrosomonadales</taxon>
        <taxon>Gallionellaceae</taxon>
        <taxon>Gallionella</taxon>
    </lineage>
</organism>
<evidence type="ECO:0000256" key="5">
    <source>
        <dbReference type="PROSITE-ProRule" id="PRU00169"/>
    </source>
</evidence>
<dbReference type="InterPro" id="IPR011006">
    <property type="entry name" value="CheY-like_superfamily"/>
</dbReference>
<dbReference type="InterPro" id="IPR050595">
    <property type="entry name" value="Bact_response_regulator"/>
</dbReference>
<dbReference type="EMBL" id="LSLI01000095">
    <property type="protein sequence ID" value="KXS31155.1"/>
    <property type="molecule type" value="Genomic_DNA"/>
</dbReference>
<dbReference type="InterPro" id="IPR003018">
    <property type="entry name" value="GAF"/>
</dbReference>
<comment type="caution">
    <text evidence="7">The sequence shown here is derived from an EMBL/GenBank/DDBJ whole genome shotgun (WGS) entry which is preliminary data.</text>
</comment>
<dbReference type="InterPro" id="IPR029016">
    <property type="entry name" value="GAF-like_dom_sf"/>
</dbReference>
<dbReference type="GO" id="GO:0000160">
    <property type="term" value="P:phosphorelay signal transduction system"/>
    <property type="evidence" value="ECO:0007669"/>
    <property type="project" value="UniProtKB-KW"/>
</dbReference>
<accession>A0A139BR29</accession>
<feature type="domain" description="Response regulatory" evidence="6">
    <location>
        <begin position="11"/>
        <end position="127"/>
    </location>
</feature>
<gene>
    <name evidence="7" type="ORF">AWT59_2720</name>
</gene>